<dbReference type="RefSeq" id="WP_138617629.1">
    <property type="nucleotide sequence ID" value="NZ_VCAO01000003.1"/>
</dbReference>
<protein>
    <submittedName>
        <fullName evidence="1">Uncharacterized protein</fullName>
    </submittedName>
</protein>
<comment type="caution">
    <text evidence="1">The sequence shown here is derived from an EMBL/GenBank/DDBJ whole genome shotgun (WGS) entry which is preliminary data.</text>
</comment>
<dbReference type="AlphaFoldDB" id="A0A5S3P576"/>
<name>A0A5S3P576_9SPHN</name>
<evidence type="ECO:0000313" key="2">
    <source>
        <dbReference type="Proteomes" id="UP000309668"/>
    </source>
</evidence>
<keyword evidence="2" id="KW-1185">Reference proteome</keyword>
<proteinExistence type="predicted"/>
<evidence type="ECO:0000313" key="1">
    <source>
        <dbReference type="EMBL" id="TMM48192.1"/>
    </source>
</evidence>
<reference evidence="1 2" key="1">
    <citation type="submission" date="2019-05" db="EMBL/GenBank/DDBJ databases">
        <title>Erythrobacter marisflavi sp. nov., isolated from isolated from water of an estuary environment.</title>
        <authorList>
            <person name="Yoon J.-H."/>
        </authorList>
    </citation>
    <scope>NUCLEOTIDE SEQUENCE [LARGE SCALE GENOMIC DNA]</scope>
    <source>
        <strain evidence="1 2">KEM-5</strain>
    </source>
</reference>
<dbReference type="Proteomes" id="UP000309668">
    <property type="component" value="Unassembled WGS sequence"/>
</dbReference>
<sequence length="257" mass="28485">MRLTRIGRLVSLIAATAIGIGAAWLARDDIIRLIGWSKAQSELEVEAAKRSLVYRLNREAPLNFAFSRPAGVIRIVSQPLVDAGSWDRLDYWTYGFRVEVYDSGGTAIASHDIHSRALHPDRILPFRRPVRFVRDSDLKIALQDDTVIVSTPAASTIAITPLPSDPAVREIDLRVYERLPFIGRTALAAFHRRSPAEQAQLAGASALPAELLPDAERAALMTNRWKVLGPTGVPGQDYTVTVMYEGRFQPSDEEEDE</sequence>
<dbReference type="OrthoDB" id="7428201at2"/>
<organism evidence="1 2">
    <name type="scientific">Qipengyuania marisflavi</name>
    <dbReference type="NCBI Taxonomy" id="2486356"/>
    <lineage>
        <taxon>Bacteria</taxon>
        <taxon>Pseudomonadati</taxon>
        <taxon>Pseudomonadota</taxon>
        <taxon>Alphaproteobacteria</taxon>
        <taxon>Sphingomonadales</taxon>
        <taxon>Erythrobacteraceae</taxon>
        <taxon>Qipengyuania</taxon>
    </lineage>
</organism>
<accession>A0A5S3P576</accession>
<dbReference type="EMBL" id="VCAO01000003">
    <property type="protein sequence ID" value="TMM48192.1"/>
    <property type="molecule type" value="Genomic_DNA"/>
</dbReference>
<gene>
    <name evidence="1" type="ORF">FEV51_07820</name>
</gene>